<accession>A0A194VMN4</accession>
<evidence type="ECO:0000256" key="2">
    <source>
        <dbReference type="SAM" id="SignalP"/>
    </source>
</evidence>
<feature type="chain" id="PRO_5008266647" evidence="2">
    <location>
        <begin position="20"/>
        <end position="261"/>
    </location>
</feature>
<dbReference type="Proteomes" id="UP000078559">
    <property type="component" value="Chromosome 1"/>
</dbReference>
<feature type="signal peptide" evidence="2">
    <location>
        <begin position="1"/>
        <end position="19"/>
    </location>
</feature>
<evidence type="ECO:0000313" key="4">
    <source>
        <dbReference type="Proteomes" id="UP000078559"/>
    </source>
</evidence>
<feature type="region of interest" description="Disordered" evidence="1">
    <location>
        <begin position="77"/>
        <end position="96"/>
    </location>
</feature>
<protein>
    <submittedName>
        <fullName evidence="3">Uncharacterized protein</fullName>
    </submittedName>
</protein>
<keyword evidence="4" id="KW-1185">Reference proteome</keyword>
<dbReference type="AlphaFoldDB" id="A0A194VMN4"/>
<name>A0A194VMN4_CYTMA</name>
<sequence>MVRYTLALVAALAAQDCVAAPMVIPTPLLPSLSLSGVPLPTGGLIGVAGSPRGGKREEDLPRPASIPFTLPSLSLSLPSVPPLPTGTPAEKRQDFASLPGFPSSLLKSSSLSASQLPKRGDEVLPTLPFTLPTGLPTGLAIPGNEKRQDFLTVSGLPSFSLSLSIPTPTGSLLPKREEEELPTPTLPFSLPTGLPTGIAIHGEQKRQDFFTLSNLPSLTNSIPIPTGSLLPKRDGEDLPTPTLPFSLPAGLPTGLVARFRG</sequence>
<reference evidence="3" key="1">
    <citation type="submission" date="2014-12" db="EMBL/GenBank/DDBJ databases">
        <title>Genome Sequence of Valsa Canker Pathogens Uncovers a Specific Adaption of Colonization on Woody Bark.</title>
        <authorList>
            <person name="Yin Z."/>
            <person name="Liu H."/>
            <person name="Gao X."/>
            <person name="Li Z."/>
            <person name="Song N."/>
            <person name="Ke X."/>
            <person name="Dai Q."/>
            <person name="Wu Y."/>
            <person name="Sun Y."/>
            <person name="Xu J.-R."/>
            <person name="Kang Z.K."/>
            <person name="Wang L."/>
            <person name="Huang L."/>
        </authorList>
    </citation>
    <scope>NUCLEOTIDE SEQUENCE [LARGE SCALE GENOMIC DNA]</scope>
    <source>
        <strain evidence="3">03-8</strain>
    </source>
</reference>
<organism evidence="3 4">
    <name type="scientific">Cytospora mali</name>
    <name type="common">Apple Valsa canker fungus</name>
    <name type="synonym">Valsa mali</name>
    <dbReference type="NCBI Taxonomy" id="578113"/>
    <lineage>
        <taxon>Eukaryota</taxon>
        <taxon>Fungi</taxon>
        <taxon>Dikarya</taxon>
        <taxon>Ascomycota</taxon>
        <taxon>Pezizomycotina</taxon>
        <taxon>Sordariomycetes</taxon>
        <taxon>Sordariomycetidae</taxon>
        <taxon>Diaporthales</taxon>
        <taxon>Cytosporaceae</taxon>
        <taxon>Cytospora</taxon>
    </lineage>
</organism>
<proteinExistence type="predicted"/>
<gene>
    <name evidence="3" type="ORF">VM1G_00019</name>
</gene>
<keyword evidence="2" id="KW-0732">Signal</keyword>
<dbReference type="EMBL" id="CM003098">
    <property type="protein sequence ID" value="KUI65262.1"/>
    <property type="molecule type" value="Genomic_DNA"/>
</dbReference>
<evidence type="ECO:0000313" key="3">
    <source>
        <dbReference type="EMBL" id="KUI65262.1"/>
    </source>
</evidence>
<evidence type="ECO:0000256" key="1">
    <source>
        <dbReference type="SAM" id="MobiDB-lite"/>
    </source>
</evidence>